<dbReference type="InterPro" id="IPR009057">
    <property type="entry name" value="Homeodomain-like_sf"/>
</dbReference>
<dbReference type="SMART" id="SM00342">
    <property type="entry name" value="HTH_ARAC"/>
    <property type="match status" value="1"/>
</dbReference>
<organism evidence="6 7">
    <name type="scientific">Kocuria marina subsp. indica</name>
    <dbReference type="NCBI Taxonomy" id="1049583"/>
    <lineage>
        <taxon>Bacteria</taxon>
        <taxon>Bacillati</taxon>
        <taxon>Actinomycetota</taxon>
        <taxon>Actinomycetes</taxon>
        <taxon>Micrococcales</taxon>
        <taxon>Micrococcaceae</taxon>
        <taxon>Kocuria</taxon>
    </lineage>
</organism>
<keyword evidence="2" id="KW-0238">DNA-binding</keyword>
<dbReference type="InterPro" id="IPR029062">
    <property type="entry name" value="Class_I_gatase-like"/>
</dbReference>
<gene>
    <name evidence="6" type="ORF">SAMN06296028_10956</name>
</gene>
<accession>A0A1X7D8E3</accession>
<dbReference type="PANTHER" id="PTHR43130">
    <property type="entry name" value="ARAC-FAMILY TRANSCRIPTIONAL REGULATOR"/>
    <property type="match status" value="1"/>
</dbReference>
<keyword evidence="1" id="KW-0805">Transcription regulation</keyword>
<dbReference type="Pfam" id="PF01965">
    <property type="entry name" value="DJ-1_PfpI"/>
    <property type="match status" value="1"/>
</dbReference>
<feature type="region of interest" description="Disordered" evidence="4">
    <location>
        <begin position="316"/>
        <end position="343"/>
    </location>
</feature>
<feature type="compositionally biased region" description="Polar residues" evidence="4">
    <location>
        <begin position="326"/>
        <end position="335"/>
    </location>
</feature>
<sequence>MTARHHVVVLLFPGVTLLDVSGPAEVFAAANSAGADYAVRFVSPSGGDVETSVGARIATESLADLEGAPRIGTLLVAGGESLATRPVPDGVVTAVRAVADHSDRVASVCTGAFALAEAGLLDGRRATTHWRHAAELARRYPVVTVHPDELYVRDGAVFTSAGISSGIDLALSLVAVDHGRNLAHGVARELVVYMQRAGGQSQFSAALDWPAPSSAPLRELCADIVSDPADAPPVAELARRAHMSVRHLSRLFTAELGVSPGKFVEQVRVETAKSLLDRGHGVMDTARLSGFGTDETLRRAFVRHFGVTPSYYRGRFPTDPVREPYRSTTSNSSSDAPVATGLR</sequence>
<name>A0A1X7D8E3_9MICC</name>
<dbReference type="Proteomes" id="UP000192929">
    <property type="component" value="Unassembled WGS sequence"/>
</dbReference>
<dbReference type="RefSeq" id="WP_085106955.1">
    <property type="nucleotide sequence ID" value="NZ_FXAC01000009.1"/>
</dbReference>
<evidence type="ECO:0000313" key="6">
    <source>
        <dbReference type="EMBL" id="SMF10403.1"/>
    </source>
</evidence>
<dbReference type="EMBL" id="FXAC01000009">
    <property type="protein sequence ID" value="SMF10403.1"/>
    <property type="molecule type" value="Genomic_DNA"/>
</dbReference>
<dbReference type="PROSITE" id="PS01124">
    <property type="entry name" value="HTH_ARAC_FAMILY_2"/>
    <property type="match status" value="1"/>
</dbReference>
<dbReference type="InterPro" id="IPR018062">
    <property type="entry name" value="HTH_AraC-typ_CS"/>
</dbReference>
<evidence type="ECO:0000256" key="1">
    <source>
        <dbReference type="ARBA" id="ARBA00023015"/>
    </source>
</evidence>
<proteinExistence type="predicted"/>
<dbReference type="Pfam" id="PF12833">
    <property type="entry name" value="HTH_18"/>
    <property type="match status" value="1"/>
</dbReference>
<keyword evidence="7" id="KW-1185">Reference proteome</keyword>
<dbReference type="GO" id="GO:0043565">
    <property type="term" value="F:sequence-specific DNA binding"/>
    <property type="evidence" value="ECO:0007669"/>
    <property type="project" value="InterPro"/>
</dbReference>
<dbReference type="Gene3D" id="1.10.10.60">
    <property type="entry name" value="Homeodomain-like"/>
    <property type="match status" value="2"/>
</dbReference>
<keyword evidence="3" id="KW-0804">Transcription</keyword>
<reference evidence="7" key="1">
    <citation type="submission" date="2017-04" db="EMBL/GenBank/DDBJ databases">
        <authorList>
            <person name="Varghese N."/>
            <person name="Submissions S."/>
        </authorList>
    </citation>
    <scope>NUCLEOTIDE SEQUENCE [LARGE SCALE GENOMIC DNA]</scope>
    <source>
        <strain evidence="7">NIO-1021</strain>
    </source>
</reference>
<dbReference type="Gene3D" id="3.40.50.880">
    <property type="match status" value="1"/>
</dbReference>
<protein>
    <submittedName>
        <fullName evidence="6">Transcriptional regulator, AraC family with amidase-like domain</fullName>
    </submittedName>
</protein>
<dbReference type="InterPro" id="IPR018060">
    <property type="entry name" value="HTH_AraC"/>
</dbReference>
<dbReference type="PANTHER" id="PTHR43130:SF3">
    <property type="entry name" value="HTH-TYPE TRANSCRIPTIONAL REGULATOR RV1931C"/>
    <property type="match status" value="1"/>
</dbReference>
<evidence type="ECO:0000259" key="5">
    <source>
        <dbReference type="PROSITE" id="PS01124"/>
    </source>
</evidence>
<dbReference type="SUPFAM" id="SSF46689">
    <property type="entry name" value="Homeodomain-like"/>
    <property type="match status" value="2"/>
</dbReference>
<evidence type="ECO:0000256" key="3">
    <source>
        <dbReference type="ARBA" id="ARBA00023163"/>
    </source>
</evidence>
<dbReference type="AlphaFoldDB" id="A0A1X7D8E3"/>
<dbReference type="CDD" id="cd03137">
    <property type="entry name" value="GATase1_AraC_1"/>
    <property type="match status" value="1"/>
</dbReference>
<evidence type="ECO:0000256" key="4">
    <source>
        <dbReference type="SAM" id="MobiDB-lite"/>
    </source>
</evidence>
<dbReference type="PROSITE" id="PS00041">
    <property type="entry name" value="HTH_ARAC_FAMILY_1"/>
    <property type="match status" value="1"/>
</dbReference>
<dbReference type="InterPro" id="IPR002818">
    <property type="entry name" value="DJ-1/PfpI"/>
</dbReference>
<evidence type="ECO:0000313" key="7">
    <source>
        <dbReference type="Proteomes" id="UP000192929"/>
    </source>
</evidence>
<dbReference type="InterPro" id="IPR052158">
    <property type="entry name" value="INH-QAR"/>
</dbReference>
<feature type="domain" description="HTH araC/xylS-type" evidence="5">
    <location>
        <begin position="218"/>
        <end position="315"/>
    </location>
</feature>
<dbReference type="GO" id="GO:0003700">
    <property type="term" value="F:DNA-binding transcription factor activity"/>
    <property type="evidence" value="ECO:0007669"/>
    <property type="project" value="InterPro"/>
</dbReference>
<dbReference type="SUPFAM" id="SSF52317">
    <property type="entry name" value="Class I glutamine amidotransferase-like"/>
    <property type="match status" value="1"/>
</dbReference>
<evidence type="ECO:0000256" key="2">
    <source>
        <dbReference type="ARBA" id="ARBA00023125"/>
    </source>
</evidence>